<evidence type="ECO:0000313" key="4">
    <source>
        <dbReference type="EMBL" id="CAF1053032.1"/>
    </source>
</evidence>
<keyword evidence="1" id="KW-0175">Coiled coil</keyword>
<feature type="coiled-coil region" evidence="1">
    <location>
        <begin position="147"/>
        <end position="182"/>
    </location>
</feature>
<evidence type="ECO:0000313" key="7">
    <source>
        <dbReference type="Proteomes" id="UP000663829"/>
    </source>
</evidence>
<feature type="region of interest" description="Disordered" evidence="2">
    <location>
        <begin position="258"/>
        <end position="286"/>
    </location>
</feature>
<dbReference type="AlphaFoldDB" id="A0A814KKZ7"/>
<dbReference type="Proteomes" id="UP000681722">
    <property type="component" value="Unassembled WGS sequence"/>
</dbReference>
<keyword evidence="7" id="KW-1185">Reference proteome</keyword>
<dbReference type="EMBL" id="CAJOBA010002228">
    <property type="protein sequence ID" value="CAF3635860.1"/>
    <property type="molecule type" value="Genomic_DNA"/>
</dbReference>
<evidence type="ECO:0000256" key="1">
    <source>
        <dbReference type="SAM" id="Coils"/>
    </source>
</evidence>
<dbReference type="EMBL" id="CAJNOQ010004296">
    <property type="protein sequence ID" value="CAF1053032.1"/>
    <property type="molecule type" value="Genomic_DNA"/>
</dbReference>
<evidence type="ECO:0000313" key="5">
    <source>
        <dbReference type="EMBL" id="CAF3635860.1"/>
    </source>
</evidence>
<name>A0A814KKZ7_9BILA</name>
<dbReference type="Proteomes" id="UP000682733">
    <property type="component" value="Unassembled WGS sequence"/>
</dbReference>
<protein>
    <submittedName>
        <fullName evidence="4">Uncharacterized protein</fullName>
    </submittedName>
</protein>
<sequence length="286" mass="31239">MSAIINALFGTYPDTENPATPNVVEVTSSDHSGAAVHTAVSDDVRVKSVVNTSTTTTVNLQSQAKIDELMRKLGTTHSQVDEYAKRRTEEISADVAANIQRIVTETQVNQQLLLSDAHVQSIQIEEEYKCALQKYVEELDAKKASKLAQLERDLNVRQELMLELAKKQIDQLNDAANQAKMNILKDAQEHANMQINQITDQVALLGAEDAQRRLQSTTTTVITTNTNATSNIHAPTTAVDVHQQAANNLAAVSGTVIETEKSTHVETTTSSTTDSTTGTNQQHFTQ</sequence>
<gene>
    <name evidence="4" type="ORF">GPM918_LOCUS16385</name>
    <name evidence="3" type="ORF">OVA965_LOCUS7123</name>
    <name evidence="6" type="ORF">SRO942_LOCUS16385</name>
    <name evidence="5" type="ORF">TMI583_LOCUS7119</name>
</gene>
<feature type="compositionally biased region" description="Low complexity" evidence="2">
    <location>
        <begin position="265"/>
        <end position="279"/>
    </location>
</feature>
<evidence type="ECO:0000313" key="6">
    <source>
        <dbReference type="EMBL" id="CAF3822388.1"/>
    </source>
</evidence>
<comment type="caution">
    <text evidence="4">The sequence shown here is derived from an EMBL/GenBank/DDBJ whole genome shotgun (WGS) entry which is preliminary data.</text>
</comment>
<accession>A0A814KKZ7</accession>
<reference evidence="4" key="1">
    <citation type="submission" date="2021-02" db="EMBL/GenBank/DDBJ databases">
        <authorList>
            <person name="Nowell W R."/>
        </authorList>
    </citation>
    <scope>NUCLEOTIDE SEQUENCE</scope>
</reference>
<organism evidence="4 7">
    <name type="scientific">Didymodactylos carnosus</name>
    <dbReference type="NCBI Taxonomy" id="1234261"/>
    <lineage>
        <taxon>Eukaryota</taxon>
        <taxon>Metazoa</taxon>
        <taxon>Spiralia</taxon>
        <taxon>Gnathifera</taxon>
        <taxon>Rotifera</taxon>
        <taxon>Eurotatoria</taxon>
        <taxon>Bdelloidea</taxon>
        <taxon>Philodinida</taxon>
        <taxon>Philodinidae</taxon>
        <taxon>Didymodactylos</taxon>
    </lineage>
</organism>
<dbReference type="Proteomes" id="UP000677228">
    <property type="component" value="Unassembled WGS sequence"/>
</dbReference>
<evidence type="ECO:0000256" key="2">
    <source>
        <dbReference type="SAM" id="MobiDB-lite"/>
    </source>
</evidence>
<dbReference type="EMBL" id="CAJOBC010004296">
    <property type="protein sequence ID" value="CAF3822388.1"/>
    <property type="molecule type" value="Genomic_DNA"/>
</dbReference>
<proteinExistence type="predicted"/>
<dbReference type="Proteomes" id="UP000663829">
    <property type="component" value="Unassembled WGS sequence"/>
</dbReference>
<dbReference type="EMBL" id="CAJNOK010002228">
    <property type="protein sequence ID" value="CAF0850617.1"/>
    <property type="molecule type" value="Genomic_DNA"/>
</dbReference>
<evidence type="ECO:0000313" key="3">
    <source>
        <dbReference type="EMBL" id="CAF0850617.1"/>
    </source>
</evidence>